<dbReference type="EMBL" id="APCN01003562">
    <property type="status" value="NOT_ANNOTATED_CDS"/>
    <property type="molecule type" value="Genomic_DNA"/>
</dbReference>
<accession>A0A182IH30</accession>
<protein>
    <submittedName>
        <fullName evidence="1">Uncharacterized protein</fullName>
    </submittedName>
</protein>
<dbReference type="Proteomes" id="UP000075840">
    <property type="component" value="Unassembled WGS sequence"/>
</dbReference>
<keyword evidence="2" id="KW-1185">Reference proteome</keyword>
<evidence type="ECO:0000313" key="1">
    <source>
        <dbReference type="EnsemblMetazoa" id="AARA014765-PA"/>
    </source>
</evidence>
<proteinExistence type="predicted"/>
<sequence length="65" mass="7347">MIGIPIGRATLAHHMSPTGIGKREGKRIIKKENNTKQPQPLLWVWGEDEARITSKKQTKNVIKTD</sequence>
<dbReference type="VEuPathDB" id="VectorBase:AARA014765"/>
<organism evidence="1 2">
    <name type="scientific">Anopheles arabiensis</name>
    <name type="common">Mosquito</name>
    <dbReference type="NCBI Taxonomy" id="7173"/>
    <lineage>
        <taxon>Eukaryota</taxon>
        <taxon>Metazoa</taxon>
        <taxon>Ecdysozoa</taxon>
        <taxon>Arthropoda</taxon>
        <taxon>Hexapoda</taxon>
        <taxon>Insecta</taxon>
        <taxon>Pterygota</taxon>
        <taxon>Neoptera</taxon>
        <taxon>Endopterygota</taxon>
        <taxon>Diptera</taxon>
        <taxon>Nematocera</taxon>
        <taxon>Culicoidea</taxon>
        <taxon>Culicidae</taxon>
        <taxon>Anophelinae</taxon>
        <taxon>Anopheles</taxon>
    </lineage>
</organism>
<dbReference type="AlphaFoldDB" id="A0A182IH30"/>
<name>A0A182IH30_ANOAR</name>
<evidence type="ECO:0000313" key="2">
    <source>
        <dbReference type="Proteomes" id="UP000075840"/>
    </source>
</evidence>
<reference evidence="1" key="1">
    <citation type="submission" date="2022-08" db="UniProtKB">
        <authorList>
            <consortium name="EnsemblMetazoa"/>
        </authorList>
    </citation>
    <scope>IDENTIFICATION</scope>
    <source>
        <strain evidence="1">Dongola</strain>
    </source>
</reference>
<dbReference type="EnsemblMetazoa" id="AARA014765-RA">
    <property type="protein sequence ID" value="AARA014765-PA"/>
    <property type="gene ID" value="AARA014765"/>
</dbReference>